<keyword evidence="2" id="KW-1185">Reference proteome</keyword>
<sequence>MAFENAAFSATLAAAAGDDPALLSELRGAFRESLAHQIDLLRRARCDGNWLIAAQRIKGLAASFHAEELIVLAQGAIDTAPGDPVALRGLDRFLADFDTAPVT</sequence>
<dbReference type="Gene3D" id="1.20.120.160">
    <property type="entry name" value="HPT domain"/>
    <property type="match status" value="1"/>
</dbReference>
<reference evidence="1 2" key="1">
    <citation type="submission" date="2018-07" db="EMBL/GenBank/DDBJ databases">
        <title>Erythrobacter nanhaiensis sp. nov., a novel member of the genus Erythrobacter isolated from the South China Sea.</title>
        <authorList>
            <person name="Chen X."/>
            <person name="Liu J."/>
        </authorList>
    </citation>
    <scope>NUCLEOTIDE SEQUENCE [LARGE SCALE GENOMIC DNA]</scope>
    <source>
        <strain evidence="1 2">S-5</strain>
    </source>
</reference>
<gene>
    <name evidence="1" type="ORF">DL238_11125</name>
</gene>
<organism evidence="1 2">
    <name type="scientific">Alteriqipengyuania lutimaris</name>
    <dbReference type="NCBI Taxonomy" id="1538146"/>
    <lineage>
        <taxon>Bacteria</taxon>
        <taxon>Pseudomonadati</taxon>
        <taxon>Pseudomonadota</taxon>
        <taxon>Alphaproteobacteria</taxon>
        <taxon>Sphingomonadales</taxon>
        <taxon>Erythrobacteraceae</taxon>
        <taxon>Alteriqipengyuania</taxon>
    </lineage>
</organism>
<proteinExistence type="predicted"/>
<comment type="caution">
    <text evidence="1">The sequence shown here is derived from an EMBL/GenBank/DDBJ whole genome shotgun (WGS) entry which is preliminary data.</text>
</comment>
<dbReference type="GO" id="GO:0000160">
    <property type="term" value="P:phosphorelay signal transduction system"/>
    <property type="evidence" value="ECO:0007669"/>
    <property type="project" value="InterPro"/>
</dbReference>
<dbReference type="InterPro" id="IPR036641">
    <property type="entry name" value="HPT_dom_sf"/>
</dbReference>
<protein>
    <submittedName>
        <fullName evidence="1">Hpt domain-containing protein</fullName>
    </submittedName>
</protein>
<dbReference type="EMBL" id="QRBB01000001">
    <property type="protein sequence ID" value="RDS78097.1"/>
    <property type="molecule type" value="Genomic_DNA"/>
</dbReference>
<name>A0A395LNV5_9SPHN</name>
<dbReference type="AlphaFoldDB" id="A0A395LNV5"/>
<dbReference type="RefSeq" id="WP_115492320.1">
    <property type="nucleotide sequence ID" value="NZ_JACHWW010000001.1"/>
</dbReference>
<evidence type="ECO:0000313" key="1">
    <source>
        <dbReference type="EMBL" id="RDS78097.1"/>
    </source>
</evidence>
<dbReference type="OrthoDB" id="7427752at2"/>
<evidence type="ECO:0000313" key="2">
    <source>
        <dbReference type="Proteomes" id="UP000254101"/>
    </source>
</evidence>
<accession>A0A395LNV5</accession>
<dbReference type="SUPFAM" id="SSF47226">
    <property type="entry name" value="Histidine-containing phosphotransfer domain, HPT domain"/>
    <property type="match status" value="1"/>
</dbReference>
<dbReference type="Proteomes" id="UP000254101">
    <property type="component" value="Unassembled WGS sequence"/>
</dbReference>